<name>A0A1R3GFK5_COCAP</name>
<dbReference type="Proteomes" id="UP000188268">
    <property type="component" value="Unassembled WGS sequence"/>
</dbReference>
<keyword evidence="2" id="KW-1185">Reference proteome</keyword>
<dbReference type="Gramene" id="OMO56846">
    <property type="protein sequence ID" value="OMO56846"/>
    <property type="gene ID" value="CCACVL1_26223"/>
</dbReference>
<organism evidence="1 2">
    <name type="scientific">Corchorus capsularis</name>
    <name type="common">Jute</name>
    <dbReference type="NCBI Taxonomy" id="210143"/>
    <lineage>
        <taxon>Eukaryota</taxon>
        <taxon>Viridiplantae</taxon>
        <taxon>Streptophyta</taxon>
        <taxon>Embryophyta</taxon>
        <taxon>Tracheophyta</taxon>
        <taxon>Spermatophyta</taxon>
        <taxon>Magnoliopsida</taxon>
        <taxon>eudicotyledons</taxon>
        <taxon>Gunneridae</taxon>
        <taxon>Pentapetalae</taxon>
        <taxon>rosids</taxon>
        <taxon>malvids</taxon>
        <taxon>Malvales</taxon>
        <taxon>Malvaceae</taxon>
        <taxon>Grewioideae</taxon>
        <taxon>Apeibeae</taxon>
        <taxon>Corchorus</taxon>
    </lineage>
</organism>
<sequence length="52" mass="5735">MKTSEREAALSIGTTRQKPRWSLAKTAKATPLSRTWGQVSFISWLCLAPNAS</sequence>
<comment type="caution">
    <text evidence="1">The sequence shown here is derived from an EMBL/GenBank/DDBJ whole genome shotgun (WGS) entry which is preliminary data.</text>
</comment>
<protein>
    <submittedName>
        <fullName evidence="1">Uncharacterized protein</fullName>
    </submittedName>
</protein>
<evidence type="ECO:0000313" key="1">
    <source>
        <dbReference type="EMBL" id="OMO56846.1"/>
    </source>
</evidence>
<dbReference type="AlphaFoldDB" id="A0A1R3GFK5"/>
<gene>
    <name evidence="1" type="ORF">CCACVL1_26223</name>
</gene>
<evidence type="ECO:0000313" key="2">
    <source>
        <dbReference type="Proteomes" id="UP000188268"/>
    </source>
</evidence>
<dbReference type="EMBL" id="AWWV01014449">
    <property type="protein sequence ID" value="OMO56846.1"/>
    <property type="molecule type" value="Genomic_DNA"/>
</dbReference>
<dbReference type="OrthoDB" id="10273671at2759"/>
<proteinExistence type="predicted"/>
<accession>A0A1R3GFK5</accession>
<reference evidence="1 2" key="1">
    <citation type="submission" date="2013-09" db="EMBL/GenBank/DDBJ databases">
        <title>Corchorus capsularis genome sequencing.</title>
        <authorList>
            <person name="Alam M."/>
            <person name="Haque M.S."/>
            <person name="Islam M.S."/>
            <person name="Emdad E.M."/>
            <person name="Islam M.M."/>
            <person name="Ahmed B."/>
            <person name="Halim A."/>
            <person name="Hossen Q.M.M."/>
            <person name="Hossain M.Z."/>
            <person name="Ahmed R."/>
            <person name="Khan M.M."/>
            <person name="Islam R."/>
            <person name="Rashid M.M."/>
            <person name="Khan S.A."/>
            <person name="Rahman M.S."/>
            <person name="Alam M."/>
        </authorList>
    </citation>
    <scope>NUCLEOTIDE SEQUENCE [LARGE SCALE GENOMIC DNA]</scope>
    <source>
        <strain evidence="2">cv. CVL-1</strain>
        <tissue evidence="1">Whole seedling</tissue>
    </source>
</reference>